<keyword evidence="1" id="KW-0812">Transmembrane</keyword>
<comment type="caution">
    <text evidence="2">The sequence shown here is derived from an EMBL/GenBank/DDBJ whole genome shotgun (WGS) entry which is preliminary data.</text>
</comment>
<dbReference type="AlphaFoldDB" id="A0A3E3E8R8"/>
<dbReference type="RefSeq" id="WP_117445227.1">
    <property type="nucleotide sequence ID" value="NZ_QUSK01000001.1"/>
</dbReference>
<accession>A0A3E3E8R8</accession>
<gene>
    <name evidence="2" type="ORF">DXC78_00605</name>
</gene>
<evidence type="ECO:0000313" key="2">
    <source>
        <dbReference type="EMBL" id="RGD78369.1"/>
    </source>
</evidence>
<dbReference type="Pfam" id="PF18956">
    <property type="entry name" value="DUF5699"/>
    <property type="match status" value="1"/>
</dbReference>
<protein>
    <submittedName>
        <fullName evidence="2">Succinate dehydrogenase</fullName>
    </submittedName>
</protein>
<feature type="transmembrane region" description="Helical" evidence="1">
    <location>
        <begin position="7"/>
        <end position="23"/>
    </location>
</feature>
<reference evidence="2 3" key="1">
    <citation type="submission" date="2018-08" db="EMBL/GenBank/DDBJ databases">
        <title>A genome reference for cultivated species of the human gut microbiota.</title>
        <authorList>
            <person name="Zou Y."/>
            <person name="Xue W."/>
            <person name="Luo G."/>
        </authorList>
    </citation>
    <scope>NUCLEOTIDE SEQUENCE [LARGE SCALE GENOMIC DNA]</scope>
    <source>
        <strain evidence="2 3">TF08-11</strain>
    </source>
</reference>
<name>A0A3E3E8R8_9FIRM</name>
<keyword evidence="1" id="KW-1133">Transmembrane helix</keyword>
<evidence type="ECO:0000313" key="3">
    <source>
        <dbReference type="Proteomes" id="UP000260721"/>
    </source>
</evidence>
<dbReference type="InterPro" id="IPR043753">
    <property type="entry name" value="DUF5699"/>
</dbReference>
<feature type="transmembrane region" description="Helical" evidence="1">
    <location>
        <begin position="57"/>
        <end position="80"/>
    </location>
</feature>
<sequence length="96" mass="10459">MKILLKILCAPMIAVLSVFVWLASKLVQISAVVMNFIAIAVGLGALCILFDGKTAQGICGLIAAFLFTPFGLPMFSIMLLGQVQKFRYWIQDSVYG</sequence>
<dbReference type="EMBL" id="QUSK01000001">
    <property type="protein sequence ID" value="RGD78369.1"/>
    <property type="molecule type" value="Genomic_DNA"/>
</dbReference>
<feature type="transmembrane region" description="Helical" evidence="1">
    <location>
        <begin position="29"/>
        <end position="50"/>
    </location>
</feature>
<dbReference type="Proteomes" id="UP000260721">
    <property type="component" value="Unassembled WGS sequence"/>
</dbReference>
<evidence type="ECO:0000256" key="1">
    <source>
        <dbReference type="SAM" id="Phobius"/>
    </source>
</evidence>
<proteinExistence type="predicted"/>
<organism evidence="2 3">
    <name type="scientific">Faecalicoccus pleomorphus</name>
    <dbReference type="NCBI Taxonomy" id="1323"/>
    <lineage>
        <taxon>Bacteria</taxon>
        <taxon>Bacillati</taxon>
        <taxon>Bacillota</taxon>
        <taxon>Erysipelotrichia</taxon>
        <taxon>Erysipelotrichales</taxon>
        <taxon>Erysipelotrichaceae</taxon>
        <taxon>Faecalicoccus</taxon>
    </lineage>
</organism>
<keyword evidence="1" id="KW-0472">Membrane</keyword>